<evidence type="ECO:0000256" key="1">
    <source>
        <dbReference type="SAM" id="MobiDB-lite"/>
    </source>
</evidence>
<feature type="compositionally biased region" description="Gly residues" evidence="1">
    <location>
        <begin position="1"/>
        <end position="10"/>
    </location>
</feature>
<dbReference type="EMBL" id="JAGMWT010000001">
    <property type="protein sequence ID" value="KAH7139554.1"/>
    <property type="molecule type" value="Genomic_DNA"/>
</dbReference>
<proteinExistence type="predicted"/>
<gene>
    <name evidence="2" type="ORF">B0J11DRAFT_46747</name>
</gene>
<protein>
    <submittedName>
        <fullName evidence="2">Uncharacterized protein</fullName>
    </submittedName>
</protein>
<evidence type="ECO:0000313" key="3">
    <source>
        <dbReference type="Proteomes" id="UP000700596"/>
    </source>
</evidence>
<dbReference type="AlphaFoldDB" id="A0A9P9EHB8"/>
<comment type="caution">
    <text evidence="2">The sequence shown here is derived from an EMBL/GenBank/DDBJ whole genome shotgun (WGS) entry which is preliminary data.</text>
</comment>
<organism evidence="2 3">
    <name type="scientific">Dendryphion nanum</name>
    <dbReference type="NCBI Taxonomy" id="256645"/>
    <lineage>
        <taxon>Eukaryota</taxon>
        <taxon>Fungi</taxon>
        <taxon>Dikarya</taxon>
        <taxon>Ascomycota</taxon>
        <taxon>Pezizomycotina</taxon>
        <taxon>Dothideomycetes</taxon>
        <taxon>Pleosporomycetidae</taxon>
        <taxon>Pleosporales</taxon>
        <taxon>Torulaceae</taxon>
        <taxon>Dendryphion</taxon>
    </lineage>
</organism>
<feature type="region of interest" description="Disordered" evidence="1">
    <location>
        <begin position="1"/>
        <end position="61"/>
    </location>
</feature>
<name>A0A9P9EHB8_9PLEO</name>
<feature type="compositionally biased region" description="Basic residues" evidence="1">
    <location>
        <begin position="34"/>
        <end position="50"/>
    </location>
</feature>
<keyword evidence="3" id="KW-1185">Reference proteome</keyword>
<sequence length="324" mass="36404">MGGLADGGTRQGVQGRKVAELMMSDGDKREERMLRRRKKKKMEKKKKKKNNNNNNNEKNRTVFERGKRIQLRRHHWRDSCLSLLMSTNLHAVVFIKHLPWKMQMGPGLFLCPHQSAAETMAIFQATKRNAAVANLSSNLRPSSTLQRCLRSMYVVACSPSVNCDVLLRDTVEVIDQPPGAPLPPCENAPLAICGSLQPNCAPGITAMRALRPRTNTFDGVVATLHWRRRRRRRMTDGGRWTVDGGRWTAPPTCRCTLSSCSWALEDSHHPASVPQAAASRTSPASSGAIRPTARTMRFMLLAETWGMLSRRHRCRPPYVGSTLW</sequence>
<accession>A0A9P9EHB8</accession>
<reference evidence="2" key="1">
    <citation type="journal article" date="2021" name="Nat. Commun.">
        <title>Genetic determinants of endophytism in the Arabidopsis root mycobiome.</title>
        <authorList>
            <person name="Mesny F."/>
            <person name="Miyauchi S."/>
            <person name="Thiergart T."/>
            <person name="Pickel B."/>
            <person name="Atanasova L."/>
            <person name="Karlsson M."/>
            <person name="Huettel B."/>
            <person name="Barry K.W."/>
            <person name="Haridas S."/>
            <person name="Chen C."/>
            <person name="Bauer D."/>
            <person name="Andreopoulos W."/>
            <person name="Pangilinan J."/>
            <person name="LaButti K."/>
            <person name="Riley R."/>
            <person name="Lipzen A."/>
            <person name="Clum A."/>
            <person name="Drula E."/>
            <person name="Henrissat B."/>
            <person name="Kohler A."/>
            <person name="Grigoriev I.V."/>
            <person name="Martin F.M."/>
            <person name="Hacquard S."/>
        </authorList>
    </citation>
    <scope>NUCLEOTIDE SEQUENCE</scope>
    <source>
        <strain evidence="2">MPI-CAGE-CH-0243</strain>
    </source>
</reference>
<evidence type="ECO:0000313" key="2">
    <source>
        <dbReference type="EMBL" id="KAH7139554.1"/>
    </source>
</evidence>
<dbReference type="Proteomes" id="UP000700596">
    <property type="component" value="Unassembled WGS sequence"/>
</dbReference>